<organism evidence="4 5">
    <name type="scientific">Pseudoalteromonas rubra</name>
    <dbReference type="NCBI Taxonomy" id="43658"/>
    <lineage>
        <taxon>Bacteria</taxon>
        <taxon>Pseudomonadati</taxon>
        <taxon>Pseudomonadota</taxon>
        <taxon>Gammaproteobacteria</taxon>
        <taxon>Alteromonadales</taxon>
        <taxon>Pseudoalteromonadaceae</taxon>
        <taxon>Pseudoalteromonas</taxon>
    </lineage>
</organism>
<dbReference type="SUPFAM" id="SSF49785">
    <property type="entry name" value="Galactose-binding domain-like"/>
    <property type="match status" value="1"/>
</dbReference>
<dbReference type="InterPro" id="IPR005674">
    <property type="entry name" value="CocE/Ser_esterase"/>
</dbReference>
<keyword evidence="1" id="KW-0378">Hydrolase</keyword>
<dbReference type="Gene3D" id="3.40.50.1820">
    <property type="entry name" value="alpha/beta hydrolase"/>
    <property type="match status" value="1"/>
</dbReference>
<dbReference type="AlphaFoldDB" id="A0A8T0C5W7"/>
<dbReference type="RefSeq" id="WP_010386401.1">
    <property type="nucleotide sequence ID" value="NZ_AHCD03000035.1"/>
</dbReference>
<dbReference type="Pfam" id="PF02129">
    <property type="entry name" value="Peptidase_S15"/>
    <property type="match status" value="1"/>
</dbReference>
<evidence type="ECO:0000259" key="2">
    <source>
        <dbReference type="Pfam" id="PF02129"/>
    </source>
</evidence>
<dbReference type="SUPFAM" id="SSF53474">
    <property type="entry name" value="alpha/beta-Hydrolases"/>
    <property type="match status" value="1"/>
</dbReference>
<protein>
    <recommendedName>
        <fullName evidence="6">Esterase</fullName>
    </recommendedName>
</protein>
<dbReference type="InterPro" id="IPR000383">
    <property type="entry name" value="Xaa-Pro-like_dom"/>
</dbReference>
<dbReference type="InterPro" id="IPR029058">
    <property type="entry name" value="AB_hydrolase_fold"/>
</dbReference>
<evidence type="ECO:0000313" key="4">
    <source>
        <dbReference type="EMBL" id="KAF7786126.1"/>
    </source>
</evidence>
<dbReference type="Pfam" id="PF08530">
    <property type="entry name" value="PepX_C"/>
    <property type="match status" value="1"/>
</dbReference>
<feature type="domain" description="Xaa-Pro dipeptidyl-peptidase-like" evidence="2">
    <location>
        <begin position="229"/>
        <end position="488"/>
    </location>
</feature>
<reference evidence="4 5" key="1">
    <citation type="journal article" date="2012" name="J. Bacteriol.">
        <title>Genome sequence of the cycloprodigiosin-producing bacterial strain Pseudoalteromonas rubra ATCC 29570(T).</title>
        <authorList>
            <person name="Xie B.B."/>
            <person name="Shu Y.L."/>
            <person name="Qin Q.L."/>
            <person name="Rong J.C."/>
            <person name="Zhang X.Y."/>
            <person name="Chen X.L."/>
            <person name="Zhou B.C."/>
            <person name="Zhang Y.Z."/>
        </authorList>
    </citation>
    <scope>NUCLEOTIDE SEQUENCE [LARGE SCALE GENOMIC DNA]</scope>
    <source>
        <strain evidence="4 5">DSM 6842</strain>
    </source>
</reference>
<dbReference type="Proteomes" id="UP000016480">
    <property type="component" value="Unassembled WGS sequence"/>
</dbReference>
<evidence type="ECO:0000259" key="3">
    <source>
        <dbReference type="Pfam" id="PF08530"/>
    </source>
</evidence>
<dbReference type="GeneID" id="61358320"/>
<sequence length="766" mass="86186">MHILSKLAAKVIVLTTVLAVLGIATVSYAAERTLYPTPEILKSVKPSGEPNEILLSDPDKVIATLLKLVNLLPEKTMASLSAEEQLKLSFVTGDTLGLAKLFRAQKAQTNLVHFQLYHEAKAQSGQALNEALMAIISATLASFDNKALYQFDQVLSASNSRAQKQLLHMLMKVKEKTLLSEQELIKLAADIADYQVSQLVFSAAQPLINARWQKEYIIEPALLVTTAEGIEHTVTVVRPKNTSKALPAAFQYTIYANEKRHIRTAIYAAMHGYVGIVANSRGKRLSTSKIEPWEHEGRDAHRLIDWISKQAWSDGRVVMYGGSYNGFTQWAAAKYHHKALKAIAPYAAAHPALGLPMENNVFLTANYQWAFHVTNNKTMDNREYADGAHWHRVNQTLFKSGRPFKDIDKIEGRSNPLFQTLLRHPAFDEYYKAMVPFGQDFANITIPVLSVTGYFDGGQISAIHYLTEHYKYNPDADHSLLIGPYDHWTAQTVPDTHVTNYKLDPVAGLKNTEKVVFEWFDHVLNNRPAPELVQDRVNYQLMGDNSWHHVKSYASLNQQGIAFYLGRPGLQELVTQPPEVLEKHTQLVDLADRKVQHNIDFMNIIQPALPSETGLVFISEAFEQDMKYAGAPTGYFSISINKRDVDIGFNLYQIQSDGRAFHLSHYRSRASFARDSSKRQLLVPYQKTKIPLVNTRMSARKLTKGSRIALVLDVNKNEQAQVNMGTGMNVSDETIADAKEKLQLNWYTDSKIHLPITVMEKVITTE</sequence>
<comment type="caution">
    <text evidence="4">The sequence shown here is derived from an EMBL/GenBank/DDBJ whole genome shotgun (WGS) entry which is preliminary data.</text>
</comment>
<name>A0A8T0C5W7_9GAMM</name>
<dbReference type="NCBIfam" id="TIGR00976">
    <property type="entry name" value="CocE_NonD"/>
    <property type="match status" value="1"/>
</dbReference>
<accession>A0A8T0C5W7</accession>
<dbReference type="InterPro" id="IPR008979">
    <property type="entry name" value="Galactose-bd-like_sf"/>
</dbReference>
<dbReference type="InterPro" id="IPR013736">
    <property type="entry name" value="Xaa-Pro_dipept_C"/>
</dbReference>
<evidence type="ECO:0000256" key="1">
    <source>
        <dbReference type="ARBA" id="ARBA00022801"/>
    </source>
</evidence>
<feature type="domain" description="Xaa-Pro dipeptidyl-peptidase C-terminal" evidence="3">
    <location>
        <begin position="536"/>
        <end position="731"/>
    </location>
</feature>
<dbReference type="Gene3D" id="1.10.3020.10">
    <property type="entry name" value="alpha-amino acid ester hydrolase ( Helical cap domain)"/>
    <property type="match status" value="1"/>
</dbReference>
<dbReference type="GO" id="GO:0008239">
    <property type="term" value="F:dipeptidyl-peptidase activity"/>
    <property type="evidence" value="ECO:0007669"/>
    <property type="project" value="InterPro"/>
</dbReference>
<evidence type="ECO:0008006" key="6">
    <source>
        <dbReference type="Google" id="ProtNLM"/>
    </source>
</evidence>
<dbReference type="Gene3D" id="2.60.120.260">
    <property type="entry name" value="Galactose-binding domain-like"/>
    <property type="match status" value="1"/>
</dbReference>
<dbReference type="EMBL" id="AHCD03000035">
    <property type="protein sequence ID" value="KAF7786126.1"/>
    <property type="molecule type" value="Genomic_DNA"/>
</dbReference>
<proteinExistence type="predicted"/>
<evidence type="ECO:0000313" key="5">
    <source>
        <dbReference type="Proteomes" id="UP000016480"/>
    </source>
</evidence>
<gene>
    <name evidence="4" type="ORF">PRUB_a0595</name>
</gene>